<feature type="region of interest" description="Disordered" evidence="3">
    <location>
        <begin position="216"/>
        <end position="241"/>
    </location>
</feature>
<dbReference type="PROSITE" id="PS50118">
    <property type="entry name" value="HMG_BOX_2"/>
    <property type="match status" value="2"/>
</dbReference>
<name>A0A0B7NBL8_9FUNG</name>
<feature type="compositionally biased region" description="Polar residues" evidence="3">
    <location>
        <begin position="21"/>
        <end position="37"/>
    </location>
</feature>
<dbReference type="Proteomes" id="UP000054107">
    <property type="component" value="Unassembled WGS sequence"/>
</dbReference>
<evidence type="ECO:0000313" key="6">
    <source>
        <dbReference type="Proteomes" id="UP000054107"/>
    </source>
</evidence>
<evidence type="ECO:0000256" key="1">
    <source>
        <dbReference type="ARBA" id="ARBA00023125"/>
    </source>
</evidence>
<proteinExistence type="predicted"/>
<dbReference type="OrthoDB" id="1919336at2759"/>
<protein>
    <recommendedName>
        <fullName evidence="4">HMG box domain-containing protein</fullName>
    </recommendedName>
</protein>
<keyword evidence="2" id="KW-0539">Nucleus</keyword>
<keyword evidence="6" id="KW-1185">Reference proteome</keyword>
<dbReference type="Gene3D" id="1.10.30.10">
    <property type="entry name" value="High mobility group box domain"/>
    <property type="match status" value="3"/>
</dbReference>
<dbReference type="InterPro" id="IPR036910">
    <property type="entry name" value="HMG_box_dom_sf"/>
</dbReference>
<dbReference type="Pfam" id="PF00505">
    <property type="entry name" value="HMG_box"/>
    <property type="match status" value="1"/>
</dbReference>
<evidence type="ECO:0000256" key="2">
    <source>
        <dbReference type="PROSITE-ProRule" id="PRU00267"/>
    </source>
</evidence>
<feature type="compositionally biased region" description="Basic residues" evidence="3">
    <location>
        <begin position="519"/>
        <end position="539"/>
    </location>
</feature>
<dbReference type="PANTHER" id="PTHR48112:SF22">
    <property type="entry name" value="MITOCHONDRIAL TRANSCRIPTION FACTOR A, ISOFORM B"/>
    <property type="match status" value="1"/>
</dbReference>
<keyword evidence="1 2" id="KW-0238">DNA-binding</keyword>
<reference evidence="5 6" key="1">
    <citation type="submission" date="2014-09" db="EMBL/GenBank/DDBJ databases">
        <authorList>
            <person name="Ellenberger Sabrina"/>
        </authorList>
    </citation>
    <scope>NUCLEOTIDE SEQUENCE [LARGE SCALE GENOMIC DNA]</scope>
    <source>
        <strain evidence="5 6">CBS 412.66</strain>
    </source>
</reference>
<feature type="compositionally biased region" description="Low complexity" evidence="3">
    <location>
        <begin position="306"/>
        <end position="316"/>
    </location>
</feature>
<dbReference type="PANTHER" id="PTHR48112">
    <property type="entry name" value="HIGH MOBILITY GROUP PROTEIN DSP1"/>
    <property type="match status" value="1"/>
</dbReference>
<feature type="compositionally biased region" description="Basic and acidic residues" evidence="3">
    <location>
        <begin position="40"/>
        <end position="51"/>
    </location>
</feature>
<dbReference type="SUPFAM" id="SSF47095">
    <property type="entry name" value="HMG-box"/>
    <property type="match status" value="2"/>
</dbReference>
<dbReference type="SMART" id="SM00398">
    <property type="entry name" value="HMG"/>
    <property type="match status" value="2"/>
</dbReference>
<feature type="DNA-binding region" description="HMG box" evidence="2">
    <location>
        <begin position="546"/>
        <end position="614"/>
    </location>
</feature>
<feature type="region of interest" description="Disordered" evidence="3">
    <location>
        <begin position="10"/>
        <end position="59"/>
    </location>
</feature>
<dbReference type="CDD" id="cd01389">
    <property type="entry name" value="HMG-box_ROX1-like"/>
    <property type="match status" value="1"/>
</dbReference>
<feature type="DNA-binding region" description="HMG box" evidence="2">
    <location>
        <begin position="404"/>
        <end position="472"/>
    </location>
</feature>
<dbReference type="Pfam" id="PF09011">
    <property type="entry name" value="HMG_box_2"/>
    <property type="match status" value="1"/>
</dbReference>
<feature type="compositionally biased region" description="Low complexity" evidence="3">
    <location>
        <begin position="10"/>
        <end position="20"/>
    </location>
</feature>
<accession>A0A0B7NBL8</accession>
<dbReference type="EMBL" id="LN727632">
    <property type="protein sequence ID" value="CEP12374.1"/>
    <property type="molecule type" value="Genomic_DNA"/>
</dbReference>
<dbReference type="GO" id="GO:0005634">
    <property type="term" value="C:nucleus"/>
    <property type="evidence" value="ECO:0007669"/>
    <property type="project" value="UniProtKB-UniRule"/>
</dbReference>
<feature type="region of interest" description="Disordered" evidence="3">
    <location>
        <begin position="124"/>
        <end position="176"/>
    </location>
</feature>
<dbReference type="STRING" id="35722.A0A0B7NBL8"/>
<dbReference type="InterPro" id="IPR009071">
    <property type="entry name" value="HMG_box_dom"/>
</dbReference>
<evidence type="ECO:0000313" key="5">
    <source>
        <dbReference type="EMBL" id="CEP12374.1"/>
    </source>
</evidence>
<evidence type="ECO:0000259" key="4">
    <source>
        <dbReference type="PROSITE" id="PS50118"/>
    </source>
</evidence>
<feature type="region of interest" description="Disordered" evidence="3">
    <location>
        <begin position="186"/>
        <end position="205"/>
    </location>
</feature>
<dbReference type="InterPro" id="IPR050342">
    <property type="entry name" value="HMGB"/>
</dbReference>
<feature type="region of interest" description="Disordered" evidence="3">
    <location>
        <begin position="479"/>
        <end position="548"/>
    </location>
</feature>
<gene>
    <name evidence="5" type="primary">PARPA_06311.1 scaffold 21420</name>
</gene>
<dbReference type="AlphaFoldDB" id="A0A0B7NBL8"/>
<feature type="compositionally biased region" description="Low complexity" evidence="3">
    <location>
        <begin position="219"/>
        <end position="231"/>
    </location>
</feature>
<sequence>MLVNHHCLLQQQRQQQQQQQPHSPYPSSRQTTPSSTAPIEDERNDNVKESEMIGSRNYTSKRAPDSFALYCAKRRYDDHDDGQQLTTQQLAEEWKNLAKDQKAEFQNQSQCIQFTLDIDSHSLSATDPRKKHPFIPKIVVPPTSSMVIPNDHSADSSPASRGRDDEDEDQDPYYMQNNTSTYHLYHQSHHQHSQSGHQHQQSIHHRASSNLFFDSFQHSSSSSSSSSSSNSDVHSTHPMYASNQPHQEQRYYHHHTLSSLPLSSHIGHHYYHQEQQQHHHYHLMNDTSPLASPPTPYHFYQQRPPNNSNSSSSQSNADTPLTHNGYIPATASTKLTPNLSHAAAAEAAALESLSFNEEKLHAQEQETPLTSPAVVKSPTASTAKFTSIASQSTKRKYGLLPEKVKRPPNAYLLFNRDMRRQLHDVNQGLSSGEISKSISQRWKQLSQIEKDIYFKEEARLKEQHRIGHDNFIYTRRSKAEMKQAGSMKKKQQQRQQQVPSPQPPNEQNPMASTTMTTTRKQRSAKRKQVGRDPRGRKKKKPDDTLPKHPMSAYLHFAKEMWPIMKQRFPDARLVEISKAIGNEWRAMTQIELQKWLDVANLDKARYAKEMKARIILGQQQEHVITNDDAQSLYSASSENTTTTIATTATTMSPLSIVAATTNKRKYSSFSPSSTHHSASNAAAMDDLDSDIIASVARMVNSNVLSTQNDNNRGI</sequence>
<feature type="region of interest" description="Disordered" evidence="3">
    <location>
        <begin position="284"/>
        <end position="329"/>
    </location>
</feature>
<feature type="domain" description="HMG box" evidence="4">
    <location>
        <begin position="546"/>
        <end position="614"/>
    </location>
</feature>
<evidence type="ECO:0000256" key="3">
    <source>
        <dbReference type="SAM" id="MobiDB-lite"/>
    </source>
</evidence>
<feature type="domain" description="HMG box" evidence="4">
    <location>
        <begin position="404"/>
        <end position="472"/>
    </location>
</feature>
<dbReference type="GO" id="GO:0003677">
    <property type="term" value="F:DNA binding"/>
    <property type="evidence" value="ECO:0007669"/>
    <property type="project" value="UniProtKB-UniRule"/>
</dbReference>
<organism evidence="5 6">
    <name type="scientific">Parasitella parasitica</name>
    <dbReference type="NCBI Taxonomy" id="35722"/>
    <lineage>
        <taxon>Eukaryota</taxon>
        <taxon>Fungi</taxon>
        <taxon>Fungi incertae sedis</taxon>
        <taxon>Mucoromycota</taxon>
        <taxon>Mucoromycotina</taxon>
        <taxon>Mucoromycetes</taxon>
        <taxon>Mucorales</taxon>
        <taxon>Mucorineae</taxon>
        <taxon>Mucoraceae</taxon>
        <taxon>Parasitella</taxon>
    </lineage>
</organism>